<keyword evidence="3" id="KW-1185">Reference proteome</keyword>
<evidence type="ECO:0000256" key="1">
    <source>
        <dbReference type="SAM" id="MobiDB-lite"/>
    </source>
</evidence>
<name>A0A517RC35_9PLAN</name>
<dbReference type="EMBL" id="CP036269">
    <property type="protein sequence ID" value="QDT41451.1"/>
    <property type="molecule type" value="Genomic_DNA"/>
</dbReference>
<evidence type="ECO:0000313" key="3">
    <source>
        <dbReference type="Proteomes" id="UP000317171"/>
    </source>
</evidence>
<dbReference type="KEGG" id="gaz:Pan241w_15120"/>
<accession>A0A517RC35</accession>
<protein>
    <submittedName>
        <fullName evidence="2">Legionella pneumophila major outer membrane protein</fullName>
    </submittedName>
</protein>
<reference evidence="2 3" key="1">
    <citation type="submission" date="2019-02" db="EMBL/GenBank/DDBJ databases">
        <title>Deep-cultivation of Planctomycetes and their phenomic and genomic characterization uncovers novel biology.</title>
        <authorList>
            <person name="Wiegand S."/>
            <person name="Jogler M."/>
            <person name="Boedeker C."/>
            <person name="Pinto D."/>
            <person name="Vollmers J."/>
            <person name="Rivas-Marin E."/>
            <person name="Kohn T."/>
            <person name="Peeters S.H."/>
            <person name="Heuer A."/>
            <person name="Rast P."/>
            <person name="Oberbeckmann S."/>
            <person name="Bunk B."/>
            <person name="Jeske O."/>
            <person name="Meyerdierks A."/>
            <person name="Storesund J.E."/>
            <person name="Kallscheuer N."/>
            <person name="Luecker S."/>
            <person name="Lage O.M."/>
            <person name="Pohl T."/>
            <person name="Merkel B.J."/>
            <person name="Hornburger P."/>
            <person name="Mueller R.-W."/>
            <person name="Bruemmer F."/>
            <person name="Labrenz M."/>
            <person name="Spormann A.M."/>
            <person name="Op den Camp H."/>
            <person name="Overmann J."/>
            <person name="Amann R."/>
            <person name="Jetten M.S.M."/>
            <person name="Mascher T."/>
            <person name="Medema M.H."/>
            <person name="Devos D.P."/>
            <person name="Kaster A.-K."/>
            <person name="Ovreas L."/>
            <person name="Rohde M."/>
            <person name="Galperin M.Y."/>
            <person name="Jogler C."/>
        </authorList>
    </citation>
    <scope>NUCLEOTIDE SEQUENCE [LARGE SCALE GENOMIC DNA]</scope>
    <source>
        <strain evidence="2 3">Pan241w</strain>
    </source>
</reference>
<dbReference type="Pfam" id="PF05150">
    <property type="entry name" value="Legionella_OMP"/>
    <property type="match status" value="1"/>
</dbReference>
<gene>
    <name evidence="2" type="ORF">Pan241w_15120</name>
</gene>
<evidence type="ECO:0000313" key="2">
    <source>
        <dbReference type="EMBL" id="QDT41451.1"/>
    </source>
</evidence>
<feature type="compositionally biased region" description="Polar residues" evidence="1">
    <location>
        <begin position="202"/>
        <end position="223"/>
    </location>
</feature>
<sequence>MDLIKFADCTDYLCQEMPILDVRDTTQAALLWTPGMNQGGREGSGKMFLKHWYILAMVALVLVAQANIGRAEESTASSLPPAPAVSEDLPAEIPFETAGTNNWVPADANLDLTLRIGVPDLRPGWQIDVGALFLKPSSENLGYAVLTTYKNPGAPEPLASPYWEIESVTTSYQPGFEVGSTYTYQNTGRDFQLDWQHLRTSNHSGASAQSGTQWVSPFSQTGPGSADTYDDLEDNDGVNKLRRAEGVAKYAYDAVNLDFGQHIDFGSSLDLRLFAGLSFARLQESVKSSFYGDPPEPAAVYPASVPLILSLDNTSTFSGVGPRFGVDSLYQTQGGLRFTGQIGAALLVGRTEPSQYVFGAVAEDLALIGISYNQQQVTSGGFTQVVYSADAKLGIGFEHIFSGGNSFSIDAGYQASVYADPFAGYATNHNVLPIQIGSLSTASVRQTNSNFTLHGFYVNLTLQW</sequence>
<proteinExistence type="predicted"/>
<organism evidence="2 3">
    <name type="scientific">Gimesia alba</name>
    <dbReference type="NCBI Taxonomy" id="2527973"/>
    <lineage>
        <taxon>Bacteria</taxon>
        <taxon>Pseudomonadati</taxon>
        <taxon>Planctomycetota</taxon>
        <taxon>Planctomycetia</taxon>
        <taxon>Planctomycetales</taxon>
        <taxon>Planctomycetaceae</taxon>
        <taxon>Gimesia</taxon>
    </lineage>
</organism>
<dbReference type="InterPro" id="IPR007825">
    <property type="entry name" value="Major_OMP_Legionella"/>
</dbReference>
<feature type="region of interest" description="Disordered" evidence="1">
    <location>
        <begin position="202"/>
        <end position="234"/>
    </location>
</feature>
<dbReference type="Proteomes" id="UP000317171">
    <property type="component" value="Chromosome"/>
</dbReference>
<dbReference type="AlphaFoldDB" id="A0A517RC35"/>